<keyword evidence="1" id="KW-0732">Signal</keyword>
<evidence type="ECO:0000313" key="2">
    <source>
        <dbReference type="EMBL" id="KAK7590706.1"/>
    </source>
</evidence>
<comment type="caution">
    <text evidence="2">The sequence shown here is derived from an EMBL/GenBank/DDBJ whole genome shotgun (WGS) entry which is preliminary data.</text>
</comment>
<dbReference type="GO" id="GO:0015485">
    <property type="term" value="F:cholesterol binding"/>
    <property type="evidence" value="ECO:0007669"/>
    <property type="project" value="InterPro"/>
</dbReference>
<evidence type="ECO:0000313" key="3">
    <source>
        <dbReference type="Proteomes" id="UP001367676"/>
    </source>
</evidence>
<dbReference type="InterPro" id="IPR038700">
    <property type="entry name" value="Thiol_cytolys_C_sf"/>
</dbReference>
<dbReference type="Gene3D" id="2.60.40.1430">
    <property type="entry name" value="Perfringolysin, domain 4"/>
    <property type="match status" value="1"/>
</dbReference>
<dbReference type="Proteomes" id="UP001367676">
    <property type="component" value="Unassembled WGS sequence"/>
</dbReference>
<proteinExistence type="predicted"/>
<name>A0AAN9TWX4_9HEMI</name>
<organism evidence="2 3">
    <name type="scientific">Parthenolecanium corni</name>
    <dbReference type="NCBI Taxonomy" id="536013"/>
    <lineage>
        <taxon>Eukaryota</taxon>
        <taxon>Metazoa</taxon>
        <taxon>Ecdysozoa</taxon>
        <taxon>Arthropoda</taxon>
        <taxon>Hexapoda</taxon>
        <taxon>Insecta</taxon>
        <taxon>Pterygota</taxon>
        <taxon>Neoptera</taxon>
        <taxon>Paraneoptera</taxon>
        <taxon>Hemiptera</taxon>
        <taxon>Sternorrhyncha</taxon>
        <taxon>Coccoidea</taxon>
        <taxon>Coccidae</taxon>
        <taxon>Parthenolecanium</taxon>
    </lineage>
</organism>
<protein>
    <submittedName>
        <fullName evidence="2">Uncharacterized protein</fullName>
    </submittedName>
</protein>
<feature type="signal peptide" evidence="1">
    <location>
        <begin position="1"/>
        <end position="20"/>
    </location>
</feature>
<dbReference type="AlphaFoldDB" id="A0AAN9TWX4"/>
<dbReference type="SUPFAM" id="SSF56978">
    <property type="entry name" value="Perfringolysin"/>
    <property type="match status" value="1"/>
</dbReference>
<gene>
    <name evidence="2" type="ORF">V9T40_002319</name>
</gene>
<keyword evidence="3" id="KW-1185">Reference proteome</keyword>
<feature type="chain" id="PRO_5042837511" evidence="1">
    <location>
        <begin position="21"/>
        <end position="117"/>
    </location>
</feature>
<reference evidence="2 3" key="1">
    <citation type="submission" date="2024-03" db="EMBL/GenBank/DDBJ databases">
        <title>Adaptation during the transition from Ophiocordyceps entomopathogen to insect associate is accompanied by gene loss and intensified selection.</title>
        <authorList>
            <person name="Ward C.M."/>
            <person name="Onetto C.A."/>
            <person name="Borneman A.R."/>
        </authorList>
    </citation>
    <scope>NUCLEOTIDE SEQUENCE [LARGE SCALE GENOMIC DNA]</scope>
    <source>
        <strain evidence="2">AWRI1</strain>
        <tissue evidence="2">Single Adult Female</tissue>
    </source>
</reference>
<dbReference type="EMBL" id="JBBCAQ010000022">
    <property type="protein sequence ID" value="KAK7590706.1"/>
    <property type="molecule type" value="Genomic_DNA"/>
</dbReference>
<evidence type="ECO:0000256" key="1">
    <source>
        <dbReference type="SAM" id="SignalP"/>
    </source>
</evidence>
<sequence length="117" mass="13153">MQYFTISFISFIAVLSLAAADPGFINVHNSGSYVATFNMDYDMNGQRESESSGNFPLDMEKEVQIPDGATNINLKVEEYWSHHSKTTVFTKSFNSPVCKCYKIEGTTFSPLWKEVAC</sequence>
<dbReference type="InterPro" id="IPR036359">
    <property type="entry name" value="Thiol_cytolysin_sf"/>
</dbReference>
<accession>A0AAN9TWX4</accession>